<dbReference type="InterPro" id="IPR036390">
    <property type="entry name" value="WH_DNA-bd_sf"/>
</dbReference>
<dbReference type="PROSITE" id="PS51077">
    <property type="entry name" value="HTH_ICLR"/>
    <property type="match status" value="1"/>
</dbReference>
<dbReference type="InterPro" id="IPR014757">
    <property type="entry name" value="Tscrpt_reg_IclR_C"/>
</dbReference>
<dbReference type="PANTHER" id="PTHR30136:SF8">
    <property type="entry name" value="TRANSCRIPTIONAL REGULATORY PROTEIN"/>
    <property type="match status" value="1"/>
</dbReference>
<protein>
    <submittedName>
        <fullName evidence="6">IclR family transcriptional regulator</fullName>
    </submittedName>
</protein>
<evidence type="ECO:0000313" key="6">
    <source>
        <dbReference type="EMBL" id="PVX84229.1"/>
    </source>
</evidence>
<organism evidence="6 7">
    <name type="scientific">Paraburkholderia unamae</name>
    <dbReference type="NCBI Taxonomy" id="219649"/>
    <lineage>
        <taxon>Bacteria</taxon>
        <taxon>Pseudomonadati</taxon>
        <taxon>Pseudomonadota</taxon>
        <taxon>Betaproteobacteria</taxon>
        <taxon>Burkholderiales</taxon>
        <taxon>Burkholderiaceae</taxon>
        <taxon>Paraburkholderia</taxon>
    </lineage>
</organism>
<dbReference type="Gene3D" id="3.30.450.40">
    <property type="match status" value="1"/>
</dbReference>
<dbReference type="EMBL" id="QEOB01000005">
    <property type="protein sequence ID" value="PVX84229.1"/>
    <property type="molecule type" value="Genomic_DNA"/>
</dbReference>
<dbReference type="SUPFAM" id="SSF46785">
    <property type="entry name" value="Winged helix' DNA-binding domain"/>
    <property type="match status" value="1"/>
</dbReference>
<reference evidence="6 7" key="1">
    <citation type="submission" date="2018-05" db="EMBL/GenBank/DDBJ databases">
        <title>Genomic Encyclopedia of Type Strains, Phase IV (KMG-V): Genome sequencing to study the core and pangenomes of soil and plant-associated prokaryotes.</title>
        <authorList>
            <person name="Whitman W."/>
        </authorList>
    </citation>
    <scope>NUCLEOTIDE SEQUENCE [LARGE SCALE GENOMIC DNA]</scope>
    <source>
        <strain evidence="6 7">SCZa-39</strain>
    </source>
</reference>
<dbReference type="PANTHER" id="PTHR30136">
    <property type="entry name" value="HELIX-TURN-HELIX TRANSCRIPTIONAL REGULATOR, ICLR FAMILY"/>
    <property type="match status" value="1"/>
</dbReference>
<evidence type="ECO:0000313" key="7">
    <source>
        <dbReference type="Proteomes" id="UP000245712"/>
    </source>
</evidence>
<evidence type="ECO:0000259" key="4">
    <source>
        <dbReference type="PROSITE" id="PS51077"/>
    </source>
</evidence>
<dbReference type="SMART" id="SM00346">
    <property type="entry name" value="HTH_ICLR"/>
    <property type="match status" value="1"/>
</dbReference>
<dbReference type="Gene3D" id="1.10.10.10">
    <property type="entry name" value="Winged helix-like DNA-binding domain superfamily/Winged helix DNA-binding domain"/>
    <property type="match status" value="1"/>
</dbReference>
<evidence type="ECO:0000256" key="1">
    <source>
        <dbReference type="ARBA" id="ARBA00023015"/>
    </source>
</evidence>
<dbReference type="Pfam" id="PF09339">
    <property type="entry name" value="HTH_IclR"/>
    <property type="match status" value="1"/>
</dbReference>
<dbReference type="InterPro" id="IPR005471">
    <property type="entry name" value="Tscrpt_reg_IclR_N"/>
</dbReference>
<dbReference type="Pfam" id="PF01614">
    <property type="entry name" value="IclR_C"/>
    <property type="match status" value="1"/>
</dbReference>
<keyword evidence="3" id="KW-0804">Transcription</keyword>
<keyword evidence="1" id="KW-0805">Transcription regulation</keyword>
<gene>
    <name evidence="6" type="ORF">C7402_10568</name>
</gene>
<keyword evidence="7" id="KW-1185">Reference proteome</keyword>
<proteinExistence type="predicted"/>
<dbReference type="PROSITE" id="PS51078">
    <property type="entry name" value="ICLR_ED"/>
    <property type="match status" value="1"/>
</dbReference>
<evidence type="ECO:0000256" key="2">
    <source>
        <dbReference type="ARBA" id="ARBA00023125"/>
    </source>
</evidence>
<comment type="caution">
    <text evidence="6">The sequence shown here is derived from an EMBL/GenBank/DDBJ whole genome shotgun (WGS) entry which is preliminary data.</text>
</comment>
<dbReference type="InterPro" id="IPR050707">
    <property type="entry name" value="HTH_MetabolicPath_Reg"/>
</dbReference>
<evidence type="ECO:0000256" key="3">
    <source>
        <dbReference type="ARBA" id="ARBA00023163"/>
    </source>
</evidence>
<dbReference type="RefSeq" id="WP_112173178.1">
    <property type="nucleotide sequence ID" value="NZ_QEOB01000005.1"/>
</dbReference>
<dbReference type="Proteomes" id="UP000245712">
    <property type="component" value="Unassembled WGS sequence"/>
</dbReference>
<dbReference type="InterPro" id="IPR029016">
    <property type="entry name" value="GAF-like_dom_sf"/>
</dbReference>
<dbReference type="InterPro" id="IPR036388">
    <property type="entry name" value="WH-like_DNA-bd_sf"/>
</dbReference>
<feature type="domain" description="IclR-ED" evidence="5">
    <location>
        <begin position="75"/>
        <end position="258"/>
    </location>
</feature>
<dbReference type="SUPFAM" id="SSF55781">
    <property type="entry name" value="GAF domain-like"/>
    <property type="match status" value="1"/>
</dbReference>
<evidence type="ECO:0000259" key="5">
    <source>
        <dbReference type="PROSITE" id="PS51078"/>
    </source>
</evidence>
<name>A0ABX5KUA5_9BURK</name>
<keyword evidence="2" id="KW-0238">DNA-binding</keyword>
<accession>A0ABX5KUA5</accession>
<feature type="domain" description="HTH iclR-type" evidence="4">
    <location>
        <begin position="12"/>
        <end position="74"/>
    </location>
</feature>
<sequence>MAALEDKPRRGIQSVEIGSTLLVALASQLKPLPLRELAREAGMTVGKAHPYLVSFMKVGFVTQDPATGLYALGPLALQVGLAKLYQLDPVREAAPRIAQLAASTEQSVAGAVWGNLGPTIVQLVEPQPMHVNLRVGAVMSVRNTATGRLFASYLPPKVVEQFLASDAARLALHEDKKRSKSSFEADLVENRKHGMARTIGDPIPGINAFSAPVFDALGNIVLAITVMGPADGFDSRWDGAVAKALRECCTEISRQLGHTA</sequence>